<dbReference type="AlphaFoldDB" id="A0A1X7CFD0"/>
<dbReference type="SMART" id="SM00342">
    <property type="entry name" value="HTH_ARAC"/>
    <property type="match status" value="1"/>
</dbReference>
<feature type="domain" description="HTH araC/xylS-type" evidence="4">
    <location>
        <begin position="251"/>
        <end position="349"/>
    </location>
</feature>
<keyword evidence="1" id="KW-0805">Transcription regulation</keyword>
<evidence type="ECO:0000313" key="5">
    <source>
        <dbReference type="EMBL" id="SME95647.1"/>
    </source>
</evidence>
<dbReference type="PROSITE" id="PS01124">
    <property type="entry name" value="HTH_ARAC_FAMILY_2"/>
    <property type="match status" value="1"/>
</dbReference>
<name>A0A1X7CFD0_TRICW</name>
<protein>
    <submittedName>
        <fullName evidence="5">Transcriptional regulator GlxA family, contains an amidase domain and an AraC-type DNA-binding HTH domain</fullName>
    </submittedName>
</protein>
<dbReference type="InterPro" id="IPR009057">
    <property type="entry name" value="Homeodomain-like_sf"/>
</dbReference>
<evidence type="ECO:0000256" key="2">
    <source>
        <dbReference type="ARBA" id="ARBA00023125"/>
    </source>
</evidence>
<dbReference type="RefSeq" id="WP_085223638.1">
    <property type="nucleotide sequence ID" value="NZ_BSQD01000001.1"/>
</dbReference>
<evidence type="ECO:0000259" key="4">
    <source>
        <dbReference type="PROSITE" id="PS01124"/>
    </source>
</evidence>
<evidence type="ECO:0000256" key="3">
    <source>
        <dbReference type="ARBA" id="ARBA00023163"/>
    </source>
</evidence>
<dbReference type="PROSITE" id="PS00041">
    <property type="entry name" value="HTH_ARAC_FAMILY_1"/>
    <property type="match status" value="1"/>
</dbReference>
<dbReference type="InterPro" id="IPR018060">
    <property type="entry name" value="HTH_AraC"/>
</dbReference>
<dbReference type="InterPro" id="IPR050204">
    <property type="entry name" value="AraC_XylS_family_regulators"/>
</dbReference>
<keyword evidence="3" id="KW-0804">Transcription</keyword>
<keyword evidence="2 5" id="KW-0238">DNA-binding</keyword>
<dbReference type="PANTHER" id="PTHR46796">
    <property type="entry name" value="HTH-TYPE TRANSCRIPTIONAL ACTIVATOR RHAS-RELATED"/>
    <property type="match status" value="1"/>
</dbReference>
<dbReference type="InterPro" id="IPR002818">
    <property type="entry name" value="DJ-1/PfpI"/>
</dbReference>
<accession>A0A1X7CFD0</accession>
<dbReference type="STRING" id="28094.SAMN06295900_101324"/>
<dbReference type="SUPFAM" id="SSF52317">
    <property type="entry name" value="Class I glutamine amidotransferase-like"/>
    <property type="match status" value="1"/>
</dbReference>
<gene>
    <name evidence="5" type="ORF">SAMN06295900_101324</name>
</gene>
<proteinExistence type="predicted"/>
<dbReference type="Pfam" id="PF01965">
    <property type="entry name" value="DJ-1_PfpI"/>
    <property type="match status" value="1"/>
</dbReference>
<dbReference type="Gene3D" id="1.10.10.60">
    <property type="entry name" value="Homeodomain-like"/>
    <property type="match status" value="1"/>
</dbReference>
<organism evidence="5 6">
    <name type="scientific">Trinickia caryophylli</name>
    <name type="common">Paraburkholderia caryophylli</name>
    <dbReference type="NCBI Taxonomy" id="28094"/>
    <lineage>
        <taxon>Bacteria</taxon>
        <taxon>Pseudomonadati</taxon>
        <taxon>Pseudomonadota</taxon>
        <taxon>Betaproteobacteria</taxon>
        <taxon>Burkholderiales</taxon>
        <taxon>Burkholderiaceae</taxon>
        <taxon>Trinickia</taxon>
    </lineage>
</organism>
<reference evidence="6" key="1">
    <citation type="submission" date="2017-04" db="EMBL/GenBank/DDBJ databases">
        <authorList>
            <person name="Varghese N."/>
            <person name="Submissions S."/>
        </authorList>
    </citation>
    <scope>NUCLEOTIDE SEQUENCE [LARGE SCALE GENOMIC DNA]</scope>
    <source>
        <strain evidence="6">Ballard 720</strain>
    </source>
</reference>
<dbReference type="InterPro" id="IPR029062">
    <property type="entry name" value="Class_I_gatase-like"/>
</dbReference>
<dbReference type="InterPro" id="IPR018062">
    <property type="entry name" value="HTH_AraC-typ_CS"/>
</dbReference>
<dbReference type="SUPFAM" id="SSF46689">
    <property type="entry name" value="Homeodomain-like"/>
    <property type="match status" value="2"/>
</dbReference>
<evidence type="ECO:0000313" key="6">
    <source>
        <dbReference type="Proteomes" id="UP000192911"/>
    </source>
</evidence>
<dbReference type="GO" id="GO:0003700">
    <property type="term" value="F:DNA-binding transcription factor activity"/>
    <property type="evidence" value="ECO:0007669"/>
    <property type="project" value="InterPro"/>
</dbReference>
<sequence length="357" mass="38005">MAKRIAILIFDAFSLVEVSSVAEVFRIADELELERATGALENGHAAATAEAPPEPHARTHAPPERIEQMAQLESPPPHASYELVVVSDTGGSVASSGAMRVWSERLEDYASSGFDVLFIAGGPGASRAKSDETLLRHLRAVLEHTRTIKAIGEGFAILAAANAPSEAPGGGSSPSVPLAVAAAARTAPMLEQPVSLDDPLGPIAAALSIVKRERGADAAREIAERSIPGAWRRLGAVLGELDEGGAREKINAAARWMRENYGQPISVAKAAQVAAMSERSFLRRFKSQIGLTPSEYLLRARLDASCLLLVATDLPVDKIARRCGVSSGDGLAKIFRKRLAISPTEYRIAERRRTGDH</sequence>
<dbReference type="OrthoDB" id="6831751at2"/>
<dbReference type="Gene3D" id="3.40.50.880">
    <property type="match status" value="1"/>
</dbReference>
<dbReference type="Pfam" id="PF12833">
    <property type="entry name" value="HTH_18"/>
    <property type="match status" value="1"/>
</dbReference>
<dbReference type="Proteomes" id="UP000192911">
    <property type="component" value="Unassembled WGS sequence"/>
</dbReference>
<evidence type="ECO:0000256" key="1">
    <source>
        <dbReference type="ARBA" id="ARBA00023015"/>
    </source>
</evidence>
<dbReference type="EMBL" id="FXAH01000001">
    <property type="protein sequence ID" value="SME95647.1"/>
    <property type="molecule type" value="Genomic_DNA"/>
</dbReference>
<dbReference type="GO" id="GO:0043565">
    <property type="term" value="F:sequence-specific DNA binding"/>
    <property type="evidence" value="ECO:0007669"/>
    <property type="project" value="InterPro"/>
</dbReference>
<keyword evidence="6" id="KW-1185">Reference proteome</keyword>
<dbReference type="PANTHER" id="PTHR46796:SF6">
    <property type="entry name" value="ARAC SUBFAMILY"/>
    <property type="match status" value="1"/>
</dbReference>
<dbReference type="GeneID" id="95549200"/>